<evidence type="ECO:0000313" key="2">
    <source>
        <dbReference type="Proteomes" id="UP000835052"/>
    </source>
</evidence>
<dbReference type="EMBL" id="CAJGYM010000038">
    <property type="protein sequence ID" value="CAD6193762.1"/>
    <property type="molecule type" value="Genomic_DNA"/>
</dbReference>
<gene>
    <name evidence="1" type="ORF">CAUJ_LOCUS9681</name>
</gene>
<proteinExistence type="predicted"/>
<dbReference type="Proteomes" id="UP000835052">
    <property type="component" value="Unassembled WGS sequence"/>
</dbReference>
<organism evidence="1 2">
    <name type="scientific">Caenorhabditis auriculariae</name>
    <dbReference type="NCBI Taxonomy" id="2777116"/>
    <lineage>
        <taxon>Eukaryota</taxon>
        <taxon>Metazoa</taxon>
        <taxon>Ecdysozoa</taxon>
        <taxon>Nematoda</taxon>
        <taxon>Chromadorea</taxon>
        <taxon>Rhabditida</taxon>
        <taxon>Rhabditina</taxon>
        <taxon>Rhabditomorpha</taxon>
        <taxon>Rhabditoidea</taxon>
        <taxon>Rhabditidae</taxon>
        <taxon>Peloderinae</taxon>
        <taxon>Caenorhabditis</taxon>
    </lineage>
</organism>
<accession>A0A8S1HFJ8</accession>
<dbReference type="AlphaFoldDB" id="A0A8S1HFJ8"/>
<comment type="caution">
    <text evidence="1">The sequence shown here is derived from an EMBL/GenBank/DDBJ whole genome shotgun (WGS) entry which is preliminary data.</text>
</comment>
<name>A0A8S1HFJ8_9PELO</name>
<reference evidence="1" key="1">
    <citation type="submission" date="2020-10" db="EMBL/GenBank/DDBJ databases">
        <authorList>
            <person name="Kikuchi T."/>
        </authorList>
    </citation>
    <scope>NUCLEOTIDE SEQUENCE</scope>
    <source>
        <strain evidence="1">NKZ352</strain>
    </source>
</reference>
<evidence type="ECO:0000313" key="1">
    <source>
        <dbReference type="EMBL" id="CAD6193762.1"/>
    </source>
</evidence>
<keyword evidence="2" id="KW-1185">Reference proteome</keyword>
<protein>
    <submittedName>
        <fullName evidence="1">Uncharacterized protein</fullName>
    </submittedName>
</protein>
<sequence length="43" mass="5173">MTLSLLISYRCVLVVEIGGDRRFFIWKNEEKRPEHVRLVLKLD</sequence>